<dbReference type="SUPFAM" id="SSF55931">
    <property type="entry name" value="Glutamine synthetase/guanido kinase"/>
    <property type="match status" value="1"/>
</dbReference>
<dbReference type="InterPro" id="IPR018027">
    <property type="entry name" value="Asn/Gln_amidotransferase"/>
</dbReference>
<dbReference type="EMBL" id="PEUE01000031">
    <property type="protein sequence ID" value="PIV38592.1"/>
    <property type="molecule type" value="Genomic_DNA"/>
</dbReference>
<evidence type="ECO:0000256" key="4">
    <source>
        <dbReference type="ARBA" id="ARBA00022741"/>
    </source>
</evidence>
<dbReference type="InterPro" id="IPR014746">
    <property type="entry name" value="Gln_synth/guanido_kin_cat_dom"/>
</dbReference>
<dbReference type="InterPro" id="IPR004413">
    <property type="entry name" value="GatB"/>
</dbReference>
<keyword evidence="4 10" id="KW-0547">Nucleotide-binding</keyword>
<dbReference type="EC" id="6.3.5.-" evidence="10"/>
<evidence type="ECO:0000256" key="8">
    <source>
        <dbReference type="ARBA" id="ARBA00047380"/>
    </source>
</evidence>
<dbReference type="NCBIfam" id="TIGR00133">
    <property type="entry name" value="gatB"/>
    <property type="match status" value="1"/>
</dbReference>
<keyword evidence="6 10" id="KW-0648">Protein biosynthesis</keyword>
<keyword evidence="12" id="KW-0808">Transferase</keyword>
<reference evidence="13" key="1">
    <citation type="submission" date="2017-09" db="EMBL/GenBank/DDBJ databases">
        <title>Depth-based differentiation of microbial function through sediment-hosted aquifers and enrichment of novel symbionts in the deep terrestrial subsurface.</title>
        <authorList>
            <person name="Probst A.J."/>
            <person name="Ladd B."/>
            <person name="Jarett J.K."/>
            <person name="Geller-Mcgrath D.E."/>
            <person name="Sieber C.M.K."/>
            <person name="Emerson J.B."/>
            <person name="Anantharaman K."/>
            <person name="Thomas B.C."/>
            <person name="Malmstrom R."/>
            <person name="Stieglmeier M."/>
            <person name="Klingl A."/>
            <person name="Woyke T."/>
            <person name="Ryan C.M."/>
            <person name="Banfield J.F."/>
        </authorList>
    </citation>
    <scope>NUCLEOTIDE SEQUENCE [LARGE SCALE GENOMIC DNA]</scope>
</reference>
<feature type="domain" description="Asn/Gln amidotransferase" evidence="11">
    <location>
        <begin position="339"/>
        <end position="500"/>
    </location>
</feature>
<sequence length="503" mass="55779">MKYEPTIGIEIHVELKTKSKMFCSCPNGFGLEREPNVDVCPVCTGQPGVLPVINEEAVHMVLKAGLALNGQIGDSAKFDRKNYFYPDLPKGYQISQYDKSLVEGGWLDVDNGSGLVRVGITRIHLEEDTGSLNHPAGADYSLVSLNRAGVPLMELVTQPDIKSGSQARKFCQELQMIFRYLGISDADMEKGQMRCEVNISLREIAEQRGTGARNNAEKLGTKVEIKNLNSFRAVEKSIDYEIKRQGEALEEKEKIIQETRGWDDAAGITVSQRTKEEAHDYRYFPEPDLPPLTGLVEISERLRSELPELPAQKRERFAKEYKLSAADTEIFVINFELGDYFEKVVSEIKSWAEDAEPKIDPAKAVKLAANYLITELQKLIYQSGAAFEKIKITPENFAEFVKLTAQGVVHSSGAQVLLAEMFATGSDPSHIVKEKDLAQVSDEEELNAAVLDVISKNPGPVGDYKKGKQPALMFLVGKVMAATRGKANPQIVIRILKGELGKK</sequence>
<comment type="catalytic activity">
    <reaction evidence="9 10">
        <text>L-glutamyl-tRNA(Gln) + L-glutamine + ATP + H2O = L-glutaminyl-tRNA(Gln) + L-glutamate + ADP + phosphate + H(+)</text>
        <dbReference type="Rhea" id="RHEA:17521"/>
        <dbReference type="Rhea" id="RHEA-COMP:9681"/>
        <dbReference type="Rhea" id="RHEA-COMP:9684"/>
        <dbReference type="ChEBI" id="CHEBI:15377"/>
        <dbReference type="ChEBI" id="CHEBI:15378"/>
        <dbReference type="ChEBI" id="CHEBI:29985"/>
        <dbReference type="ChEBI" id="CHEBI:30616"/>
        <dbReference type="ChEBI" id="CHEBI:43474"/>
        <dbReference type="ChEBI" id="CHEBI:58359"/>
        <dbReference type="ChEBI" id="CHEBI:78520"/>
        <dbReference type="ChEBI" id="CHEBI:78521"/>
        <dbReference type="ChEBI" id="CHEBI:456216"/>
    </reaction>
</comment>
<accession>A0A2M7D6E9</accession>
<dbReference type="InterPro" id="IPR017958">
    <property type="entry name" value="Gln-tRNA_amidoTrfase_suB_CS"/>
</dbReference>
<dbReference type="PANTHER" id="PTHR11659">
    <property type="entry name" value="GLUTAMYL-TRNA GLN AMIDOTRANSFERASE SUBUNIT B MITOCHONDRIAL AND PROKARYOTIC PET112-RELATED"/>
    <property type="match status" value="1"/>
</dbReference>
<dbReference type="SUPFAM" id="SSF89095">
    <property type="entry name" value="GatB/YqeY motif"/>
    <property type="match status" value="1"/>
</dbReference>
<evidence type="ECO:0000259" key="11">
    <source>
        <dbReference type="SMART" id="SM00845"/>
    </source>
</evidence>
<dbReference type="GO" id="GO:0050566">
    <property type="term" value="F:asparaginyl-tRNA synthase (glutamine-hydrolyzing) activity"/>
    <property type="evidence" value="ECO:0007669"/>
    <property type="project" value="RHEA"/>
</dbReference>
<comment type="caution">
    <text evidence="12">The sequence shown here is derived from an EMBL/GenBank/DDBJ whole genome shotgun (WGS) entry which is preliminary data.</text>
</comment>
<dbReference type="FunFam" id="1.10.10.410:FF:000001">
    <property type="entry name" value="Aspartyl/glutamyl-tRNA(Asn/Gln) amidotransferase subunit B"/>
    <property type="match status" value="1"/>
</dbReference>
<dbReference type="Gene3D" id="1.10.150.380">
    <property type="entry name" value="GatB domain, N-terminal subdomain"/>
    <property type="match status" value="1"/>
</dbReference>
<dbReference type="InterPro" id="IPR006075">
    <property type="entry name" value="Asn/Gln-tRNA_Trfase_suB/E_cat"/>
</dbReference>
<evidence type="ECO:0000256" key="3">
    <source>
        <dbReference type="ARBA" id="ARBA00022598"/>
    </source>
</evidence>
<evidence type="ECO:0000256" key="6">
    <source>
        <dbReference type="ARBA" id="ARBA00022917"/>
    </source>
</evidence>
<comment type="function">
    <text evidence="7 10">Allows the formation of correctly charged Asn-tRNA(Asn) or Gln-tRNA(Gln) through the transamidation of misacylated Asp-tRNA(Asn) or Glu-tRNA(Gln) in organisms which lack either or both of asparaginyl-tRNA or glutaminyl-tRNA synthetases. The reaction takes place in the presence of glutamine and ATP through an activated phospho-Asp-tRNA(Asn) or phospho-Glu-tRNA(Gln).</text>
</comment>
<evidence type="ECO:0000256" key="7">
    <source>
        <dbReference type="ARBA" id="ARBA00024799"/>
    </source>
</evidence>
<dbReference type="InterPro" id="IPR017959">
    <property type="entry name" value="Asn/Gln-tRNA_amidoTrfase_suB/E"/>
</dbReference>
<gene>
    <name evidence="10" type="primary">gatB</name>
    <name evidence="12" type="ORF">COS30_01190</name>
</gene>
<dbReference type="PROSITE" id="PS01234">
    <property type="entry name" value="GATB"/>
    <property type="match status" value="1"/>
</dbReference>
<name>A0A2M7D6E9_9BACT</name>
<evidence type="ECO:0000256" key="5">
    <source>
        <dbReference type="ARBA" id="ARBA00022840"/>
    </source>
</evidence>
<comment type="catalytic activity">
    <reaction evidence="8 10">
        <text>L-aspartyl-tRNA(Asn) + L-glutamine + ATP + H2O = L-asparaginyl-tRNA(Asn) + L-glutamate + ADP + phosphate + 2 H(+)</text>
        <dbReference type="Rhea" id="RHEA:14513"/>
        <dbReference type="Rhea" id="RHEA-COMP:9674"/>
        <dbReference type="Rhea" id="RHEA-COMP:9677"/>
        <dbReference type="ChEBI" id="CHEBI:15377"/>
        <dbReference type="ChEBI" id="CHEBI:15378"/>
        <dbReference type="ChEBI" id="CHEBI:29985"/>
        <dbReference type="ChEBI" id="CHEBI:30616"/>
        <dbReference type="ChEBI" id="CHEBI:43474"/>
        <dbReference type="ChEBI" id="CHEBI:58359"/>
        <dbReference type="ChEBI" id="CHEBI:78515"/>
        <dbReference type="ChEBI" id="CHEBI:78516"/>
        <dbReference type="ChEBI" id="CHEBI:456216"/>
    </reaction>
</comment>
<dbReference type="Proteomes" id="UP000229247">
    <property type="component" value="Unassembled WGS sequence"/>
</dbReference>
<evidence type="ECO:0000256" key="10">
    <source>
        <dbReference type="HAMAP-Rule" id="MF_00121"/>
    </source>
</evidence>
<comment type="subunit">
    <text evidence="2 10">Heterotrimer of A, B and C subunits.</text>
</comment>
<dbReference type="HAMAP" id="MF_00121">
    <property type="entry name" value="GatB"/>
    <property type="match status" value="1"/>
</dbReference>
<evidence type="ECO:0000256" key="2">
    <source>
        <dbReference type="ARBA" id="ARBA00011123"/>
    </source>
</evidence>
<dbReference type="NCBIfam" id="NF004012">
    <property type="entry name" value="PRK05477.1-2"/>
    <property type="match status" value="1"/>
</dbReference>
<dbReference type="InterPro" id="IPR042114">
    <property type="entry name" value="GatB_C_1"/>
</dbReference>
<proteinExistence type="inferred from homology"/>
<evidence type="ECO:0000256" key="9">
    <source>
        <dbReference type="ARBA" id="ARBA00047913"/>
    </source>
</evidence>
<evidence type="ECO:0000313" key="12">
    <source>
        <dbReference type="EMBL" id="PIV38592.1"/>
    </source>
</evidence>
<evidence type="ECO:0000256" key="1">
    <source>
        <dbReference type="ARBA" id="ARBA00005306"/>
    </source>
</evidence>
<protein>
    <recommendedName>
        <fullName evidence="10">Aspartyl/glutamyl-tRNA(Asn/Gln) amidotransferase subunit B</fullName>
        <shortName evidence="10">Asp/Glu-ADT subunit B</shortName>
        <ecNumber evidence="10">6.3.5.-</ecNumber>
    </recommendedName>
</protein>
<dbReference type="InterPro" id="IPR023168">
    <property type="entry name" value="GatB_Yqey_C_2"/>
</dbReference>
<comment type="similarity">
    <text evidence="1 10">Belongs to the GatB/GatE family. GatB subfamily.</text>
</comment>
<organism evidence="12 13">
    <name type="scientific">Candidatus Portnoybacteria bacterium CG02_land_8_20_14_3_00_45_8</name>
    <dbReference type="NCBI Taxonomy" id="1974807"/>
    <lineage>
        <taxon>Bacteria</taxon>
        <taxon>Candidatus Portnoyibacteriota</taxon>
    </lineage>
</organism>
<dbReference type="InterPro" id="IPR003789">
    <property type="entry name" value="Asn/Gln_tRNA_amidoTrase-B-like"/>
</dbReference>
<dbReference type="Pfam" id="PF02934">
    <property type="entry name" value="GatB_N"/>
    <property type="match status" value="1"/>
</dbReference>
<keyword evidence="3 10" id="KW-0436">Ligase</keyword>
<dbReference type="GO" id="GO:0016740">
    <property type="term" value="F:transferase activity"/>
    <property type="evidence" value="ECO:0007669"/>
    <property type="project" value="UniProtKB-KW"/>
</dbReference>
<dbReference type="Pfam" id="PF02637">
    <property type="entry name" value="GatB_Yqey"/>
    <property type="match status" value="1"/>
</dbReference>
<dbReference type="Gene3D" id="1.10.10.410">
    <property type="match status" value="1"/>
</dbReference>
<keyword evidence="5 10" id="KW-0067">ATP-binding</keyword>
<dbReference type="GO" id="GO:0006412">
    <property type="term" value="P:translation"/>
    <property type="evidence" value="ECO:0007669"/>
    <property type="project" value="UniProtKB-UniRule"/>
</dbReference>
<dbReference type="AlphaFoldDB" id="A0A2M7D6E9"/>
<dbReference type="GO" id="GO:0005524">
    <property type="term" value="F:ATP binding"/>
    <property type="evidence" value="ECO:0007669"/>
    <property type="project" value="UniProtKB-KW"/>
</dbReference>
<dbReference type="SMART" id="SM00845">
    <property type="entry name" value="GatB_Yqey"/>
    <property type="match status" value="1"/>
</dbReference>
<dbReference type="GO" id="GO:0050567">
    <property type="term" value="F:glutaminyl-tRNA synthase (glutamine-hydrolyzing) activity"/>
    <property type="evidence" value="ECO:0007669"/>
    <property type="project" value="UniProtKB-UniRule"/>
</dbReference>
<dbReference type="NCBIfam" id="NF004014">
    <property type="entry name" value="PRK05477.1-4"/>
    <property type="match status" value="1"/>
</dbReference>
<evidence type="ECO:0000313" key="13">
    <source>
        <dbReference type="Proteomes" id="UP000229247"/>
    </source>
</evidence>